<gene>
    <name evidence="1" type="ORF">NEOLEDRAFT_980298</name>
</gene>
<dbReference type="Proteomes" id="UP000076761">
    <property type="component" value="Unassembled WGS sequence"/>
</dbReference>
<evidence type="ECO:0000313" key="2">
    <source>
        <dbReference type="Proteomes" id="UP000076761"/>
    </source>
</evidence>
<dbReference type="AlphaFoldDB" id="A0A165N995"/>
<dbReference type="EMBL" id="KV425644">
    <property type="protein sequence ID" value="KZT19334.1"/>
    <property type="molecule type" value="Genomic_DNA"/>
</dbReference>
<reference evidence="1 2" key="1">
    <citation type="journal article" date="2016" name="Mol. Biol. Evol.">
        <title>Comparative Genomics of Early-Diverging Mushroom-Forming Fungi Provides Insights into the Origins of Lignocellulose Decay Capabilities.</title>
        <authorList>
            <person name="Nagy L.G."/>
            <person name="Riley R."/>
            <person name="Tritt A."/>
            <person name="Adam C."/>
            <person name="Daum C."/>
            <person name="Floudas D."/>
            <person name="Sun H."/>
            <person name="Yadav J.S."/>
            <person name="Pangilinan J."/>
            <person name="Larsson K.H."/>
            <person name="Matsuura K."/>
            <person name="Barry K."/>
            <person name="Labutti K."/>
            <person name="Kuo R."/>
            <person name="Ohm R.A."/>
            <person name="Bhattacharya S.S."/>
            <person name="Shirouzu T."/>
            <person name="Yoshinaga Y."/>
            <person name="Martin F.M."/>
            <person name="Grigoriev I.V."/>
            <person name="Hibbett D.S."/>
        </authorList>
    </citation>
    <scope>NUCLEOTIDE SEQUENCE [LARGE SCALE GENOMIC DNA]</scope>
    <source>
        <strain evidence="1 2">HHB14362 ss-1</strain>
    </source>
</reference>
<accession>A0A165N995</accession>
<dbReference type="InParanoid" id="A0A165N995"/>
<protein>
    <submittedName>
        <fullName evidence="1">Uncharacterized protein</fullName>
    </submittedName>
</protein>
<keyword evidence="2" id="KW-1185">Reference proteome</keyword>
<proteinExistence type="predicted"/>
<sequence length="162" mass="18618">MHRLRKLKLKTAVALSLPQKSTQGYLTRIYSINSYHSFTYFYQRSYPPSQPITYVRPHYTIEGARKPKHVLKNVCVHERGVREILLLRACVYVEGGGRPNHQQNRKLEYVVRARRFAANRWERENTYAHVSTAMGTSGNNRGGLSEVELPGVYACGGIPRKQ</sequence>
<organism evidence="1 2">
    <name type="scientific">Neolentinus lepideus HHB14362 ss-1</name>
    <dbReference type="NCBI Taxonomy" id="1314782"/>
    <lineage>
        <taxon>Eukaryota</taxon>
        <taxon>Fungi</taxon>
        <taxon>Dikarya</taxon>
        <taxon>Basidiomycota</taxon>
        <taxon>Agaricomycotina</taxon>
        <taxon>Agaricomycetes</taxon>
        <taxon>Gloeophyllales</taxon>
        <taxon>Gloeophyllaceae</taxon>
        <taxon>Neolentinus</taxon>
    </lineage>
</organism>
<name>A0A165N995_9AGAM</name>
<evidence type="ECO:0000313" key="1">
    <source>
        <dbReference type="EMBL" id="KZT19334.1"/>
    </source>
</evidence>